<keyword evidence="3" id="KW-1185">Reference proteome</keyword>
<dbReference type="AlphaFoldDB" id="A0A9P4PLL0"/>
<dbReference type="PANTHER" id="PTHR43377">
    <property type="entry name" value="BILIVERDIN REDUCTASE A"/>
    <property type="match status" value="1"/>
</dbReference>
<comment type="caution">
    <text evidence="2">The sequence shown here is derived from an EMBL/GenBank/DDBJ whole genome shotgun (WGS) entry which is preliminary data.</text>
</comment>
<feature type="domain" description="Gfo/Idh/MocA-like oxidoreductase N-terminal" evidence="1">
    <location>
        <begin position="33"/>
        <end position="168"/>
    </location>
</feature>
<dbReference type="SUPFAM" id="SSF51735">
    <property type="entry name" value="NAD(P)-binding Rossmann-fold domains"/>
    <property type="match status" value="1"/>
</dbReference>
<proteinExistence type="predicted"/>
<dbReference type="Proteomes" id="UP000799764">
    <property type="component" value="Unassembled WGS sequence"/>
</dbReference>
<name>A0A9P4PLL0_9PLEO</name>
<dbReference type="PANTHER" id="PTHR43377:SF12">
    <property type="entry name" value="BINDING ROSSMANN FOLD OXIDOREDUCTASE, PUTATIVE (AFU_ORTHOLOGUE AFUA_3G11840)-RELATED"/>
    <property type="match status" value="1"/>
</dbReference>
<evidence type="ECO:0000259" key="1">
    <source>
        <dbReference type="Pfam" id="PF01408"/>
    </source>
</evidence>
<dbReference type="InterPro" id="IPR000683">
    <property type="entry name" value="Gfo/Idh/MocA-like_OxRdtase_N"/>
</dbReference>
<dbReference type="Gene3D" id="3.30.360.10">
    <property type="entry name" value="Dihydrodipicolinate Reductase, domain 2"/>
    <property type="match status" value="1"/>
</dbReference>
<dbReference type="Pfam" id="PF01408">
    <property type="entry name" value="GFO_IDH_MocA"/>
    <property type="match status" value="1"/>
</dbReference>
<dbReference type="EMBL" id="MU001499">
    <property type="protein sequence ID" value="KAF2445383.1"/>
    <property type="molecule type" value="Genomic_DNA"/>
</dbReference>
<dbReference type="OrthoDB" id="2129491at2759"/>
<dbReference type="InterPro" id="IPR036291">
    <property type="entry name" value="NAD(P)-bd_dom_sf"/>
</dbReference>
<dbReference type="InterPro" id="IPR051450">
    <property type="entry name" value="Gfo/Idh/MocA_Oxidoreductases"/>
</dbReference>
<protein>
    <submittedName>
        <fullName evidence="2">NAD(P)-binding protein</fullName>
    </submittedName>
</protein>
<gene>
    <name evidence="2" type="ORF">P171DRAFT_462909</name>
</gene>
<dbReference type="SUPFAM" id="SSF55347">
    <property type="entry name" value="Glyceraldehyde-3-phosphate dehydrogenase-like, C-terminal domain"/>
    <property type="match status" value="1"/>
</dbReference>
<evidence type="ECO:0000313" key="2">
    <source>
        <dbReference type="EMBL" id="KAF2445383.1"/>
    </source>
</evidence>
<organism evidence="2 3">
    <name type="scientific">Karstenula rhodostoma CBS 690.94</name>
    <dbReference type="NCBI Taxonomy" id="1392251"/>
    <lineage>
        <taxon>Eukaryota</taxon>
        <taxon>Fungi</taxon>
        <taxon>Dikarya</taxon>
        <taxon>Ascomycota</taxon>
        <taxon>Pezizomycotina</taxon>
        <taxon>Dothideomycetes</taxon>
        <taxon>Pleosporomycetidae</taxon>
        <taxon>Pleosporales</taxon>
        <taxon>Massarineae</taxon>
        <taxon>Didymosphaeriaceae</taxon>
        <taxon>Karstenula</taxon>
    </lineage>
</organism>
<evidence type="ECO:0000313" key="3">
    <source>
        <dbReference type="Proteomes" id="UP000799764"/>
    </source>
</evidence>
<reference evidence="2" key="1">
    <citation type="journal article" date="2020" name="Stud. Mycol.">
        <title>101 Dothideomycetes genomes: a test case for predicting lifestyles and emergence of pathogens.</title>
        <authorList>
            <person name="Haridas S."/>
            <person name="Albert R."/>
            <person name="Binder M."/>
            <person name="Bloem J."/>
            <person name="Labutti K."/>
            <person name="Salamov A."/>
            <person name="Andreopoulos B."/>
            <person name="Baker S."/>
            <person name="Barry K."/>
            <person name="Bills G."/>
            <person name="Bluhm B."/>
            <person name="Cannon C."/>
            <person name="Castanera R."/>
            <person name="Culley D."/>
            <person name="Daum C."/>
            <person name="Ezra D."/>
            <person name="Gonzalez J."/>
            <person name="Henrissat B."/>
            <person name="Kuo A."/>
            <person name="Liang C."/>
            <person name="Lipzen A."/>
            <person name="Lutzoni F."/>
            <person name="Magnuson J."/>
            <person name="Mondo S."/>
            <person name="Nolan M."/>
            <person name="Ohm R."/>
            <person name="Pangilinan J."/>
            <person name="Park H.-J."/>
            <person name="Ramirez L."/>
            <person name="Alfaro M."/>
            <person name="Sun H."/>
            <person name="Tritt A."/>
            <person name="Yoshinaga Y."/>
            <person name="Zwiers L.-H."/>
            <person name="Turgeon B."/>
            <person name="Goodwin S."/>
            <person name="Spatafora J."/>
            <person name="Crous P."/>
            <person name="Grigoriev I."/>
        </authorList>
    </citation>
    <scope>NUCLEOTIDE SEQUENCE</scope>
    <source>
        <strain evidence="2">CBS 690.94</strain>
    </source>
</reference>
<dbReference type="GO" id="GO:0000166">
    <property type="term" value="F:nucleotide binding"/>
    <property type="evidence" value="ECO:0007669"/>
    <property type="project" value="InterPro"/>
</dbReference>
<accession>A0A9P4PLL0</accession>
<sequence>MPSIKRRYKGPEPTHGSPAKITRLQKTTNAVPRILIMGAGYRGHAYAGPIHGSSEATLAAVVETSAFKRKAFGESFIWGAAGRNGPREGEEFDSWEGFIKYETNRREKVRMGEKVEDPGVDAVFVCILDELHAPAIKALAPLGLHVMCEKPLATRLEDIVGMYGALKSSWTKLQHQTVFAAGFVLRYSSANMLLRKLVREDRAVGDVISVEHTDMIGWWHFVHSYVRGNWRKESTSAPSLLTKSSHDIDFLLWLLCSPTSSSSADDRPHLPSRISSFGRLHYYRRAFKPSAAGAATNCLSCPIEPTCLHSAKSLYLHRQLENGDTNRPPQPSSRATERLLHALSDDYDKSTSAKEVSRKNWYGRCAWECDNDVCDDQIVTMEWDDDPLPASYQNEKGDGLATYQMTQTGEELPICHTAKTVQFHMVANTDDVGSRRGRISGTAGEISYDLTTIRVVDFRSGKETVYATPQTDDIRNDRDERLTLDFIRAVAEVKSGKMKADEAQRTFLGCTVEDLIRSHLVVFWAEAARRKGRVLKWEEWWEKVVEGGLRELGSELQP</sequence>
<dbReference type="Gene3D" id="3.40.50.720">
    <property type="entry name" value="NAD(P)-binding Rossmann-like Domain"/>
    <property type="match status" value="1"/>
</dbReference>